<dbReference type="AlphaFoldDB" id="I4D5P5"/>
<organism evidence="2 3">
    <name type="scientific">Desulfosporosinus acidiphilus (strain DSM 22704 / JCM 16185 / SJ4)</name>
    <dbReference type="NCBI Taxonomy" id="646529"/>
    <lineage>
        <taxon>Bacteria</taxon>
        <taxon>Bacillati</taxon>
        <taxon>Bacillota</taxon>
        <taxon>Clostridia</taxon>
        <taxon>Eubacteriales</taxon>
        <taxon>Desulfitobacteriaceae</taxon>
        <taxon>Desulfosporosinus</taxon>
    </lineage>
</organism>
<sequence length="167" mass="19611">MDLILTVVVIVATIKWGKVKNWRLYYPTFLFWALGNFVYLHLTRLKPLWAFSTPMMARPLAEILMSLVMFPCFLLLFFSFYPAKGIILKILYVFLWVLIFSSIEFAAVRAGHFSYYNGWRFIYSVLFNVFMFSLLIIHQIKPGWAWGLSFIAACLLMYVFKIPIGSF</sequence>
<dbReference type="RefSeq" id="WP_014827122.1">
    <property type="nucleotide sequence ID" value="NC_018068.1"/>
</dbReference>
<keyword evidence="1" id="KW-1133">Transmembrane helix</keyword>
<gene>
    <name evidence="2" type="ordered locus">Desaci_2155</name>
</gene>
<proteinExistence type="predicted"/>
<keyword evidence="1" id="KW-0812">Transmembrane</keyword>
<feature type="transmembrane region" description="Helical" evidence="1">
    <location>
        <begin position="24"/>
        <end position="42"/>
    </location>
</feature>
<evidence type="ECO:0000313" key="3">
    <source>
        <dbReference type="Proteomes" id="UP000002892"/>
    </source>
</evidence>
<feature type="transmembrane region" description="Helical" evidence="1">
    <location>
        <begin position="86"/>
        <end position="107"/>
    </location>
</feature>
<dbReference type="InterPro" id="IPR048147">
    <property type="entry name" value="CBO0543-like"/>
</dbReference>
<dbReference type="Proteomes" id="UP000002892">
    <property type="component" value="Chromosome"/>
</dbReference>
<name>I4D5P5_DESAJ</name>
<feature type="transmembrane region" description="Helical" evidence="1">
    <location>
        <begin position="119"/>
        <end position="137"/>
    </location>
</feature>
<evidence type="ECO:0000313" key="2">
    <source>
        <dbReference type="EMBL" id="AFM41119.1"/>
    </source>
</evidence>
<dbReference type="KEGG" id="dai:Desaci_2155"/>
<keyword evidence="3" id="KW-1185">Reference proteome</keyword>
<reference evidence="2 3" key="1">
    <citation type="journal article" date="2012" name="J. Bacteriol.">
        <title>Complete genome sequences of Desulfosporosinus orientis DSM765T, Desulfosporosinus youngiae DSM17734T, Desulfosporosinus meridiei DSM13257T, and Desulfosporosinus acidiphilus DSM22704T.</title>
        <authorList>
            <person name="Pester M."/>
            <person name="Brambilla E."/>
            <person name="Alazard D."/>
            <person name="Rattei T."/>
            <person name="Weinmaier T."/>
            <person name="Han J."/>
            <person name="Lucas S."/>
            <person name="Lapidus A."/>
            <person name="Cheng J.F."/>
            <person name="Goodwin L."/>
            <person name="Pitluck S."/>
            <person name="Peters L."/>
            <person name="Ovchinnikova G."/>
            <person name="Teshima H."/>
            <person name="Detter J.C."/>
            <person name="Han C.S."/>
            <person name="Tapia R."/>
            <person name="Land M.L."/>
            <person name="Hauser L."/>
            <person name="Kyrpides N.C."/>
            <person name="Ivanova N.N."/>
            <person name="Pagani I."/>
            <person name="Huntmann M."/>
            <person name="Wei C.L."/>
            <person name="Davenport K.W."/>
            <person name="Daligault H."/>
            <person name="Chain P.S."/>
            <person name="Chen A."/>
            <person name="Mavromatis K."/>
            <person name="Markowitz V."/>
            <person name="Szeto E."/>
            <person name="Mikhailova N."/>
            <person name="Pati A."/>
            <person name="Wagner M."/>
            <person name="Woyke T."/>
            <person name="Ollivier B."/>
            <person name="Klenk H.P."/>
            <person name="Spring S."/>
            <person name="Loy A."/>
        </authorList>
    </citation>
    <scope>NUCLEOTIDE SEQUENCE [LARGE SCALE GENOMIC DNA]</scope>
    <source>
        <strain evidence="3">DSM 22704 / JCM 16185 / SJ4</strain>
    </source>
</reference>
<evidence type="ECO:0000256" key="1">
    <source>
        <dbReference type="SAM" id="Phobius"/>
    </source>
</evidence>
<accession>I4D5P5</accession>
<feature type="transmembrane region" description="Helical" evidence="1">
    <location>
        <begin position="143"/>
        <end position="160"/>
    </location>
</feature>
<feature type="transmembrane region" description="Helical" evidence="1">
    <location>
        <begin position="63"/>
        <end position="80"/>
    </location>
</feature>
<keyword evidence="1" id="KW-0472">Membrane</keyword>
<dbReference type="EMBL" id="CP003639">
    <property type="protein sequence ID" value="AFM41119.1"/>
    <property type="molecule type" value="Genomic_DNA"/>
</dbReference>
<dbReference type="HOGENOM" id="CLU_111598_0_0_9"/>
<dbReference type="eggNOG" id="ENOG50334A4">
    <property type="taxonomic scope" value="Bacteria"/>
</dbReference>
<dbReference type="NCBIfam" id="NF041644">
    <property type="entry name" value="CBO0543_fam"/>
    <property type="match status" value="1"/>
</dbReference>
<protein>
    <submittedName>
        <fullName evidence="2">Uncharacterized protein</fullName>
    </submittedName>
</protein>
<dbReference type="OrthoDB" id="2628935at2"/>